<dbReference type="InterPro" id="IPR000639">
    <property type="entry name" value="Epox_hydrolase-like"/>
</dbReference>
<sequence length="298" mass="34258">MAEHIDPASFNHKFATTCGYKYHYVEEGDPNGEPLLLVHGFPDLWYGWRHQIRYLAKQGYRVISPDCLGYGQSSNPHDSDEYSFKKICAHLAGLLDALNIPKVTLLGHDWGGAIVWRFGLHYPSRVHGIISVCTPYDPPVKEYVPLEEMVKKMPEFEYQVTLANPNSTPYFESILDTFMDGVGKMSYMAQQDVDYMLAQYKNSGMQGPLNYYRTRKINFDEEKDLHRIIEAPSALIVALRDPYLKPYLSENMYKDVPNLKRVMIDTEHFALTEKPDEINALIKELLEDIKVGRVKSVL</sequence>
<dbReference type="PANTHER" id="PTHR43329">
    <property type="entry name" value="EPOXIDE HYDROLASE"/>
    <property type="match status" value="1"/>
</dbReference>
<evidence type="ECO:0000256" key="2">
    <source>
        <dbReference type="ARBA" id="ARBA00038334"/>
    </source>
</evidence>
<dbReference type="InterPro" id="IPR000073">
    <property type="entry name" value="AB_hydrolase_1"/>
</dbReference>
<dbReference type="EMBL" id="JAAAUY010001124">
    <property type="protein sequence ID" value="KAF9324241.1"/>
    <property type="molecule type" value="Genomic_DNA"/>
</dbReference>
<evidence type="ECO:0000313" key="5">
    <source>
        <dbReference type="Proteomes" id="UP000696485"/>
    </source>
</evidence>
<comment type="similarity">
    <text evidence="2">Belongs to the AB hydrolase superfamily. Epoxide hydrolase family.</text>
</comment>
<dbReference type="SUPFAM" id="SSF53474">
    <property type="entry name" value="alpha/beta-Hydrolases"/>
    <property type="match status" value="1"/>
</dbReference>
<reference evidence="4" key="1">
    <citation type="journal article" date="2020" name="Fungal Divers.">
        <title>Resolving the Mortierellaceae phylogeny through synthesis of multi-gene phylogenetics and phylogenomics.</title>
        <authorList>
            <person name="Vandepol N."/>
            <person name="Liber J."/>
            <person name="Desiro A."/>
            <person name="Na H."/>
            <person name="Kennedy M."/>
            <person name="Barry K."/>
            <person name="Grigoriev I.V."/>
            <person name="Miller A.N."/>
            <person name="O'Donnell K."/>
            <person name="Stajich J.E."/>
            <person name="Bonito G."/>
        </authorList>
    </citation>
    <scope>NUCLEOTIDE SEQUENCE</scope>
    <source>
        <strain evidence="4">NVP1</strain>
    </source>
</reference>
<evidence type="ECO:0000313" key="4">
    <source>
        <dbReference type="EMBL" id="KAF9324241.1"/>
    </source>
</evidence>
<dbReference type="InterPro" id="IPR029058">
    <property type="entry name" value="AB_hydrolase_fold"/>
</dbReference>
<dbReference type="Gene3D" id="3.40.50.1820">
    <property type="entry name" value="alpha/beta hydrolase"/>
    <property type="match status" value="1"/>
</dbReference>
<dbReference type="AlphaFoldDB" id="A0A9P5SB27"/>
<feature type="domain" description="AB hydrolase-1" evidence="3">
    <location>
        <begin position="34"/>
        <end position="275"/>
    </location>
</feature>
<evidence type="ECO:0000256" key="1">
    <source>
        <dbReference type="ARBA" id="ARBA00022801"/>
    </source>
</evidence>
<dbReference type="GO" id="GO:0016787">
    <property type="term" value="F:hydrolase activity"/>
    <property type="evidence" value="ECO:0007669"/>
    <property type="project" value="UniProtKB-KW"/>
</dbReference>
<keyword evidence="1" id="KW-0378">Hydrolase</keyword>
<name>A0A9P5SB27_9FUNG</name>
<gene>
    <name evidence="4" type="ORF">BG006_000726</name>
</gene>
<dbReference type="Pfam" id="PF00561">
    <property type="entry name" value="Abhydrolase_1"/>
    <property type="match status" value="1"/>
</dbReference>
<protein>
    <recommendedName>
        <fullName evidence="3">AB hydrolase-1 domain-containing protein</fullName>
    </recommendedName>
</protein>
<comment type="caution">
    <text evidence="4">The sequence shown here is derived from an EMBL/GenBank/DDBJ whole genome shotgun (WGS) entry which is preliminary data.</text>
</comment>
<accession>A0A9P5SB27</accession>
<keyword evidence="5" id="KW-1185">Reference proteome</keyword>
<organism evidence="4 5">
    <name type="scientific">Podila minutissima</name>
    <dbReference type="NCBI Taxonomy" id="64525"/>
    <lineage>
        <taxon>Eukaryota</taxon>
        <taxon>Fungi</taxon>
        <taxon>Fungi incertae sedis</taxon>
        <taxon>Mucoromycota</taxon>
        <taxon>Mortierellomycotina</taxon>
        <taxon>Mortierellomycetes</taxon>
        <taxon>Mortierellales</taxon>
        <taxon>Mortierellaceae</taxon>
        <taxon>Podila</taxon>
    </lineage>
</organism>
<dbReference type="PRINTS" id="PR00111">
    <property type="entry name" value="ABHYDROLASE"/>
</dbReference>
<dbReference type="PRINTS" id="PR00412">
    <property type="entry name" value="EPOXHYDRLASE"/>
</dbReference>
<evidence type="ECO:0000259" key="3">
    <source>
        <dbReference type="Pfam" id="PF00561"/>
    </source>
</evidence>
<dbReference type="Proteomes" id="UP000696485">
    <property type="component" value="Unassembled WGS sequence"/>
</dbReference>
<proteinExistence type="inferred from homology"/>